<evidence type="ECO:0000313" key="2">
    <source>
        <dbReference type="EMBL" id="MBW47667.1"/>
    </source>
</evidence>
<feature type="signal peptide" evidence="1">
    <location>
        <begin position="1"/>
        <end position="31"/>
    </location>
</feature>
<evidence type="ECO:0000256" key="1">
    <source>
        <dbReference type="SAM" id="SignalP"/>
    </source>
</evidence>
<dbReference type="AlphaFoldDB" id="A0A2M4B3Q6"/>
<feature type="chain" id="PRO_5014901952" evidence="1">
    <location>
        <begin position="32"/>
        <end position="98"/>
    </location>
</feature>
<proteinExistence type="predicted"/>
<keyword evidence="1" id="KW-0732">Signal</keyword>
<sequence length="98" mass="11581">MRWERERRLLRRKFLLFLVRLPCGNLWPVGGWRPGGCHQGCTTSFLPSPCGGTPLITRPRRLRLRLEEKKANKFWFCVFWPAAQEDSFHFFVVAGWCT</sequence>
<dbReference type="EMBL" id="GGFK01014346">
    <property type="protein sequence ID" value="MBW47667.1"/>
    <property type="molecule type" value="Transcribed_RNA"/>
</dbReference>
<protein>
    <submittedName>
        <fullName evidence="2">Putative secreted protein</fullName>
    </submittedName>
</protein>
<organism evidence="2">
    <name type="scientific">Anopheles triannulatus</name>
    <dbReference type="NCBI Taxonomy" id="58253"/>
    <lineage>
        <taxon>Eukaryota</taxon>
        <taxon>Metazoa</taxon>
        <taxon>Ecdysozoa</taxon>
        <taxon>Arthropoda</taxon>
        <taxon>Hexapoda</taxon>
        <taxon>Insecta</taxon>
        <taxon>Pterygota</taxon>
        <taxon>Neoptera</taxon>
        <taxon>Endopterygota</taxon>
        <taxon>Diptera</taxon>
        <taxon>Nematocera</taxon>
        <taxon>Culicoidea</taxon>
        <taxon>Culicidae</taxon>
        <taxon>Anophelinae</taxon>
        <taxon>Anopheles</taxon>
    </lineage>
</organism>
<name>A0A2M4B3Q6_9DIPT</name>
<accession>A0A2M4B3Q6</accession>
<reference evidence="2" key="1">
    <citation type="submission" date="2018-01" db="EMBL/GenBank/DDBJ databases">
        <title>An insight into the sialome of Amazonian anophelines.</title>
        <authorList>
            <person name="Ribeiro J.M."/>
            <person name="Scarpassa V."/>
            <person name="Calvo E."/>
        </authorList>
    </citation>
    <scope>NUCLEOTIDE SEQUENCE</scope>
    <source>
        <tissue evidence="2">Salivary glands</tissue>
    </source>
</reference>